<evidence type="ECO:0000313" key="5">
    <source>
        <dbReference type="Proteomes" id="UP000523545"/>
    </source>
</evidence>
<dbReference type="CDD" id="cd05254">
    <property type="entry name" value="dTDP_HR_like_SDR_e"/>
    <property type="match status" value="1"/>
</dbReference>
<dbReference type="InterPro" id="IPR036291">
    <property type="entry name" value="NAD(P)-bd_dom_sf"/>
</dbReference>
<comment type="function">
    <text evidence="2">Catalyzes the reduction of dTDP-6-deoxy-L-lyxo-4-hexulose to yield dTDP-L-rhamnose.</text>
</comment>
<dbReference type="PANTHER" id="PTHR10491">
    <property type="entry name" value="DTDP-4-DEHYDRORHAMNOSE REDUCTASE"/>
    <property type="match status" value="1"/>
</dbReference>
<evidence type="ECO:0000259" key="3">
    <source>
        <dbReference type="Pfam" id="PF04321"/>
    </source>
</evidence>
<dbReference type="RefSeq" id="WP_179783077.1">
    <property type="nucleotide sequence ID" value="NZ_JACCHK010000001.1"/>
</dbReference>
<feature type="domain" description="RmlD-like substrate binding" evidence="3">
    <location>
        <begin position="4"/>
        <end position="244"/>
    </location>
</feature>
<comment type="caution">
    <text evidence="4">The sequence shown here is derived from an EMBL/GenBank/DDBJ whole genome shotgun (WGS) entry which is preliminary data.</text>
</comment>
<dbReference type="SUPFAM" id="SSF51735">
    <property type="entry name" value="NAD(P)-binding Rossmann-fold domains"/>
    <property type="match status" value="1"/>
</dbReference>
<dbReference type="AlphaFoldDB" id="A0A7Y9X993"/>
<evidence type="ECO:0000313" key="4">
    <source>
        <dbReference type="EMBL" id="NYH46125.1"/>
    </source>
</evidence>
<organism evidence="4 5">
    <name type="scientific">Micromonospora jinlongensis</name>
    <dbReference type="NCBI Taxonomy" id="1287877"/>
    <lineage>
        <taxon>Bacteria</taxon>
        <taxon>Bacillati</taxon>
        <taxon>Actinomycetota</taxon>
        <taxon>Actinomycetes</taxon>
        <taxon>Micromonosporales</taxon>
        <taxon>Micromonosporaceae</taxon>
        <taxon>Micromonospora</taxon>
    </lineage>
</organism>
<keyword evidence="2 4" id="KW-0560">Oxidoreductase</keyword>
<dbReference type="Gene3D" id="3.40.50.720">
    <property type="entry name" value="NAD(P)-binding Rossmann-like Domain"/>
    <property type="match status" value="1"/>
</dbReference>
<reference evidence="4 5" key="1">
    <citation type="submission" date="2020-07" db="EMBL/GenBank/DDBJ databases">
        <title>Sequencing the genomes of 1000 actinobacteria strains.</title>
        <authorList>
            <person name="Klenk H.-P."/>
        </authorList>
    </citation>
    <scope>NUCLEOTIDE SEQUENCE [LARGE SCALE GENOMIC DNA]</scope>
    <source>
        <strain evidence="4 5">DSM 45876</strain>
    </source>
</reference>
<comment type="similarity">
    <text evidence="1 2">Belongs to the dTDP-4-dehydrorhamnose reductase family.</text>
</comment>
<sequence>MTRRVLVLGATGMLGHALVRELSEDPGLDVYGAARSMEGRAHLFSPDLLARITPALDVSRFDQVRQVIDDIRPDVVVNCVGVIKQRPDVQDAVHTVMLNAIFPHLLAHACAQLGNRLVHISTDCVFSGKRGGYLEDDLPDPPDLYGQSKLLGETRSAPALTLRTSIIGHELTTNRSLLDWFLSQQGLVRGFTRAIYSGVTTVEFARLLREVILPREDLTGLYHLAAEPISKYDLLRLVADVYGWRGELLPDVDFVIDRSMRADALAHATGYRPPAWPDMIRLMHDARARWSIPDALVSRQTTPV</sequence>
<dbReference type="Pfam" id="PF04321">
    <property type="entry name" value="RmlD_sub_bind"/>
    <property type="match status" value="1"/>
</dbReference>
<dbReference type="Proteomes" id="UP000523545">
    <property type="component" value="Unassembled WGS sequence"/>
</dbReference>
<gene>
    <name evidence="4" type="ORF">HNR22_005852</name>
</gene>
<dbReference type="InterPro" id="IPR029903">
    <property type="entry name" value="RmlD-like-bd"/>
</dbReference>
<dbReference type="UniPathway" id="UPA00124"/>
<dbReference type="GO" id="GO:0005829">
    <property type="term" value="C:cytosol"/>
    <property type="evidence" value="ECO:0007669"/>
    <property type="project" value="TreeGrafter"/>
</dbReference>
<name>A0A7Y9X993_9ACTN</name>
<comment type="pathway">
    <text evidence="2">Carbohydrate biosynthesis; dTDP-L-rhamnose biosynthesis.</text>
</comment>
<dbReference type="EC" id="1.1.1.133" evidence="2"/>
<keyword evidence="5" id="KW-1185">Reference proteome</keyword>
<dbReference type="GO" id="GO:0019305">
    <property type="term" value="P:dTDP-rhamnose biosynthetic process"/>
    <property type="evidence" value="ECO:0007669"/>
    <property type="project" value="UniProtKB-UniPathway"/>
</dbReference>
<dbReference type="EMBL" id="JACCHK010000001">
    <property type="protein sequence ID" value="NYH46125.1"/>
    <property type="molecule type" value="Genomic_DNA"/>
</dbReference>
<protein>
    <recommendedName>
        <fullName evidence="2">dTDP-4-dehydrorhamnose reductase</fullName>
        <ecNumber evidence="2">1.1.1.133</ecNumber>
    </recommendedName>
</protein>
<keyword evidence="2" id="KW-0521">NADP</keyword>
<accession>A0A7Y9X993</accession>
<dbReference type="InterPro" id="IPR005913">
    <property type="entry name" value="dTDP_dehydrorham_reduct"/>
</dbReference>
<evidence type="ECO:0000256" key="1">
    <source>
        <dbReference type="ARBA" id="ARBA00010944"/>
    </source>
</evidence>
<dbReference type="PANTHER" id="PTHR10491:SF4">
    <property type="entry name" value="METHIONINE ADENOSYLTRANSFERASE 2 SUBUNIT BETA"/>
    <property type="match status" value="1"/>
</dbReference>
<dbReference type="GO" id="GO:0008831">
    <property type="term" value="F:dTDP-4-dehydrorhamnose reductase activity"/>
    <property type="evidence" value="ECO:0007669"/>
    <property type="project" value="UniProtKB-EC"/>
</dbReference>
<evidence type="ECO:0000256" key="2">
    <source>
        <dbReference type="RuleBase" id="RU364082"/>
    </source>
</evidence>
<proteinExistence type="inferred from homology"/>